<reference evidence="3" key="1">
    <citation type="submission" date="2019-10" db="EMBL/GenBank/DDBJ databases">
        <authorList>
            <consortium name="DOE Joint Genome Institute"/>
            <person name="Kuo A."/>
            <person name="Miyauchi S."/>
            <person name="Kiss E."/>
            <person name="Drula E."/>
            <person name="Kohler A."/>
            <person name="Sanchez-Garcia M."/>
            <person name="Andreopoulos B."/>
            <person name="Barry K.W."/>
            <person name="Bonito G."/>
            <person name="Buee M."/>
            <person name="Carver A."/>
            <person name="Chen C."/>
            <person name="Cichocki N."/>
            <person name="Clum A."/>
            <person name="Culley D."/>
            <person name="Crous P.W."/>
            <person name="Fauchery L."/>
            <person name="Girlanda M."/>
            <person name="Hayes R."/>
            <person name="Keri Z."/>
            <person name="LaButti K."/>
            <person name="Lipzen A."/>
            <person name="Lombard V."/>
            <person name="Magnuson J."/>
            <person name="Maillard F."/>
            <person name="Morin E."/>
            <person name="Murat C."/>
            <person name="Nolan M."/>
            <person name="Ohm R."/>
            <person name="Pangilinan J."/>
            <person name="Pereira M."/>
            <person name="Perotto S."/>
            <person name="Peter M."/>
            <person name="Riley R."/>
            <person name="Sitrit Y."/>
            <person name="Stielow B."/>
            <person name="Szollosi G."/>
            <person name="Zifcakova L."/>
            <person name="Stursova M."/>
            <person name="Spatafora J.W."/>
            <person name="Tedersoo L."/>
            <person name="Vaario L.-M."/>
            <person name="Yamada A."/>
            <person name="Yan M."/>
            <person name="Wang P."/>
            <person name="Xu J."/>
            <person name="Bruns T."/>
            <person name="Baldrian P."/>
            <person name="Vilgalys R."/>
            <person name="Henrissat B."/>
            <person name="Grigoriev I.V."/>
            <person name="Hibbett D."/>
            <person name="Nagy L.G."/>
            <person name="Martin F.M."/>
        </authorList>
    </citation>
    <scope>NUCLEOTIDE SEQUENCE</scope>
    <source>
        <strain evidence="3">BED1</strain>
    </source>
</reference>
<organism evidence="3 4">
    <name type="scientific">Boletus edulis BED1</name>
    <dbReference type="NCBI Taxonomy" id="1328754"/>
    <lineage>
        <taxon>Eukaryota</taxon>
        <taxon>Fungi</taxon>
        <taxon>Dikarya</taxon>
        <taxon>Basidiomycota</taxon>
        <taxon>Agaricomycotina</taxon>
        <taxon>Agaricomycetes</taxon>
        <taxon>Agaricomycetidae</taxon>
        <taxon>Boletales</taxon>
        <taxon>Boletineae</taxon>
        <taxon>Boletaceae</taxon>
        <taxon>Boletoideae</taxon>
        <taxon>Boletus</taxon>
    </lineage>
</organism>
<feature type="compositionally biased region" description="Polar residues" evidence="1">
    <location>
        <begin position="53"/>
        <end position="88"/>
    </location>
</feature>
<accession>A0AAD4GHC7</accession>
<sequence>MSMWTKFGLLWKRVWTSRHSTLGTGEERPQLEPDTSTWTRFGLLWKRVWTPMRSRSNTGGERPQPESSTPPCSNLNDGIQTSSASSPYPQHAGQEQGKAGFEDQPQDGPSSSGSAQEQGKEKTSEHEDKPQDDPFFPSSEQQQEEEGDHAPGDQPQDGSSSSSSSVTHMGEDKEIVITNIQVKGPALGLRRLPAGFYTMVHHSGHEWRTENKRSSVSDDVVEWLGPIPLPSNRSATVGLEVYASVEFQPMLGTGEHLRTLTITVDQLLDCSAKHIPFTLFPKNGDTVSPCSSILVTVEHRNGESSDSSPSRVIGPLCSTTETLNELEDATNNGHSALSRYRKHGRKRDLERSVAEFEQALNNCPVDHPCRAAAQSNLAMAKLILCQVGDIITSLEIPIRLYRDALAARPIGHTDRPSTLVQLAAVHLARFEKQRDDVDGARVEALLHEAMELSSTDSDENRAGSLMLQLYAGHRSGPDHTSDQSSVDSHSSSRLTAEDPWFSSIQLLNRFKRHGDIADLEGAITLLQKLVRSVSVSDGGYCIALGTLGMALWLRFERLGELRDLEDAISSHRDAVVLIPDGHPHKPDMLNNLGNSLRSRFERLGELRDLEDAISTHRDAVHLTPDGHPDKPSRLNNLGLSFRARFERLGELGDLEDAISTHRDAVHLTLDGHPDKPGRLSSLGSSFRARFERLGELSDLEDAILSHRDAVHLTPDGYPGKPSRLNNLGNSFRARFERLGELRDLEDAISTHRDAVVLIPGGHPDKPRHLNNLGNSFITHFEHLGELRDLEDAISTHRDAVHLTPDGHPDKSTRLSNLGNSFIIRFEHLGELRDLEDAISTHRDAIALIPDGHPYKPGMLDNVGISFITRFERLGELRDLEDAISMQRDAVHLTPDGHPDKPSRLSNLGISFRARFERLGELRDLEDAISTHRDAVHLTPDGHPDEPGRLSELGISFRVRFERLGELRDLEDAILRHRDAVHFTPDGHTDKPSHLNNLGISFIARFEHLGEPRDLEDAISTHRDAVHLTLDGHPDKPGRLSNLGNSFITRFERLGELRDLEDAISMQRDAVVLIPDGHPDKPGMLNNLGNSFIARFKCLGELRDLEDAISTHRDAVVIIPHGHPHKPGMLDNLGNSFITRFKRLRELRDLEDAISTHREAVVLTPDGHPDKPSRLNDLGNSCRARFESLRELSDLENALSLYSHAASVPIGPISVRFRASRNWILCARRIRHPSLLRAHSIAINLLPQLAWIGLSLTHRYAELKRGADVVREAAAAALDSGFPELAVEWLEQGRSIVWGELLQLRGSYEQLSSAHPDHARRLRELSAALDDASATREKPLSTFSESTDDAMHRAIHTLQQVADTHRTLAIKRDKLLQEIRRLPGFNRFLLQKDFSQLRASAHSGPVVVLNAAQRRCDALIVLADVDHVIHVPLPNFTFQRSIDLQGILKSFLRNALVERTGQVERWDRGTWESFLSPLWKSVVEPVMDALAFSTPGELSRIFWCPTGPFVFLPFHAAGLYDAEYSAPGHKVFDFVVSSYVPTLSILAPSRNIHVAHNDDFRLLAVRQPPTDGQLSRLPGVHTELEYIKEVVTNSASACATFLESSVGTVEEVLELMKEADWVHFACHGIQDAKNPTDSGLCLANERRLKISDIIGLSRSRGGLAFLSACQTATGDEGLSDEAIHIAAGMLFAGYAGVIGTMWSISDTLAPIVARDVYEHLFRNGTRPDYREAAMALHEAIGRVRESGEVSFNEWVPFIHVGL</sequence>
<dbReference type="PANTHER" id="PTHR19959:SF119">
    <property type="entry name" value="FUNGAL LIPASE-LIKE DOMAIN-CONTAINING PROTEIN"/>
    <property type="match status" value="1"/>
</dbReference>
<feature type="compositionally biased region" description="Polar residues" evidence="1">
    <location>
        <begin position="107"/>
        <end position="117"/>
    </location>
</feature>
<dbReference type="EMBL" id="WHUW01000007">
    <property type="protein sequence ID" value="KAF8443955.1"/>
    <property type="molecule type" value="Genomic_DNA"/>
</dbReference>
<evidence type="ECO:0000313" key="4">
    <source>
        <dbReference type="Proteomes" id="UP001194468"/>
    </source>
</evidence>
<dbReference type="Pfam" id="PF13374">
    <property type="entry name" value="TPR_10"/>
    <property type="match status" value="1"/>
</dbReference>
<dbReference type="InterPro" id="IPR011990">
    <property type="entry name" value="TPR-like_helical_dom_sf"/>
</dbReference>
<dbReference type="PANTHER" id="PTHR19959">
    <property type="entry name" value="KINESIN LIGHT CHAIN"/>
    <property type="match status" value="1"/>
</dbReference>
<feature type="region of interest" description="Disordered" evidence="1">
    <location>
        <begin position="52"/>
        <end position="168"/>
    </location>
</feature>
<gene>
    <name evidence="3" type="ORF">L210DRAFT_3620464</name>
</gene>
<keyword evidence="4" id="KW-1185">Reference proteome</keyword>
<evidence type="ECO:0000259" key="2">
    <source>
        <dbReference type="Pfam" id="PF12770"/>
    </source>
</evidence>
<proteinExistence type="predicted"/>
<feature type="compositionally biased region" description="Basic and acidic residues" evidence="1">
    <location>
        <begin position="118"/>
        <end position="132"/>
    </location>
</feature>
<evidence type="ECO:0000313" key="3">
    <source>
        <dbReference type="EMBL" id="KAF8443955.1"/>
    </source>
</evidence>
<feature type="domain" description="CHAT" evidence="2">
    <location>
        <begin position="1474"/>
        <end position="1760"/>
    </location>
</feature>
<reference evidence="3" key="2">
    <citation type="journal article" date="2020" name="Nat. Commun.">
        <title>Large-scale genome sequencing of mycorrhizal fungi provides insights into the early evolution of symbiotic traits.</title>
        <authorList>
            <person name="Miyauchi S."/>
            <person name="Kiss E."/>
            <person name="Kuo A."/>
            <person name="Drula E."/>
            <person name="Kohler A."/>
            <person name="Sanchez-Garcia M."/>
            <person name="Morin E."/>
            <person name="Andreopoulos B."/>
            <person name="Barry K.W."/>
            <person name="Bonito G."/>
            <person name="Buee M."/>
            <person name="Carver A."/>
            <person name="Chen C."/>
            <person name="Cichocki N."/>
            <person name="Clum A."/>
            <person name="Culley D."/>
            <person name="Crous P.W."/>
            <person name="Fauchery L."/>
            <person name="Girlanda M."/>
            <person name="Hayes R.D."/>
            <person name="Keri Z."/>
            <person name="LaButti K."/>
            <person name="Lipzen A."/>
            <person name="Lombard V."/>
            <person name="Magnuson J."/>
            <person name="Maillard F."/>
            <person name="Murat C."/>
            <person name="Nolan M."/>
            <person name="Ohm R.A."/>
            <person name="Pangilinan J."/>
            <person name="Pereira M.F."/>
            <person name="Perotto S."/>
            <person name="Peter M."/>
            <person name="Pfister S."/>
            <person name="Riley R."/>
            <person name="Sitrit Y."/>
            <person name="Stielow J.B."/>
            <person name="Szollosi G."/>
            <person name="Zifcakova L."/>
            <person name="Stursova M."/>
            <person name="Spatafora J.W."/>
            <person name="Tedersoo L."/>
            <person name="Vaario L.M."/>
            <person name="Yamada A."/>
            <person name="Yan M."/>
            <person name="Wang P."/>
            <person name="Xu J."/>
            <person name="Bruns T."/>
            <person name="Baldrian P."/>
            <person name="Vilgalys R."/>
            <person name="Dunand C."/>
            <person name="Henrissat B."/>
            <person name="Grigoriev I.V."/>
            <person name="Hibbett D."/>
            <person name="Nagy L.G."/>
            <person name="Martin F.M."/>
        </authorList>
    </citation>
    <scope>NUCLEOTIDE SEQUENCE</scope>
    <source>
        <strain evidence="3">BED1</strain>
    </source>
</reference>
<dbReference type="Pfam" id="PF12770">
    <property type="entry name" value="CHAT"/>
    <property type="match status" value="1"/>
</dbReference>
<dbReference type="InterPro" id="IPR024983">
    <property type="entry name" value="CHAT_dom"/>
</dbReference>
<dbReference type="SUPFAM" id="SSF48452">
    <property type="entry name" value="TPR-like"/>
    <property type="match status" value="2"/>
</dbReference>
<dbReference type="Proteomes" id="UP001194468">
    <property type="component" value="Unassembled WGS sequence"/>
</dbReference>
<dbReference type="Gene3D" id="1.25.40.10">
    <property type="entry name" value="Tetratricopeptide repeat domain"/>
    <property type="match status" value="3"/>
</dbReference>
<comment type="caution">
    <text evidence="3">The sequence shown here is derived from an EMBL/GenBank/DDBJ whole genome shotgun (WGS) entry which is preliminary data.</text>
</comment>
<protein>
    <submittedName>
        <fullName evidence="3">CHAT domain-containing protein</fullName>
    </submittedName>
</protein>
<name>A0AAD4GHC7_BOLED</name>
<evidence type="ECO:0000256" key="1">
    <source>
        <dbReference type="SAM" id="MobiDB-lite"/>
    </source>
</evidence>